<keyword evidence="3" id="KW-0223">Dioxygenase</keyword>
<evidence type="ECO:0000313" key="4">
    <source>
        <dbReference type="Proteomes" id="UP000184096"/>
    </source>
</evidence>
<dbReference type="RefSeq" id="WP_072826018.1">
    <property type="nucleotide sequence ID" value="NZ_LT670849.1"/>
</dbReference>
<dbReference type="AlphaFoldDB" id="A0A1M7TN21"/>
<dbReference type="SUPFAM" id="SSF54593">
    <property type="entry name" value="Glyoxalase/Bleomycin resistance protein/Dihydroxybiphenyl dioxygenase"/>
    <property type="match status" value="1"/>
</dbReference>
<dbReference type="PANTHER" id="PTHR35006:SF2">
    <property type="entry name" value="GLYOXALASE FAMILY PROTEIN (AFU_ORTHOLOGUE AFUA_5G14830)"/>
    <property type="match status" value="1"/>
</dbReference>
<evidence type="ECO:0000313" key="3">
    <source>
        <dbReference type="EMBL" id="SHN72151.1"/>
    </source>
</evidence>
<dbReference type="EMBL" id="LT670849">
    <property type="protein sequence ID" value="SHN72151.1"/>
    <property type="molecule type" value="Genomic_DNA"/>
</dbReference>
<gene>
    <name evidence="3" type="ORF">SAMN05444170_2203</name>
</gene>
<dbReference type="InterPro" id="IPR037523">
    <property type="entry name" value="VOC_core"/>
</dbReference>
<sequence length="119" mass="12553">MYDHVGIRVNNLDASIRFYTAALAPLGYILCSKDASGAGFGPKGEPALWLHLHKGDAATGAHIAFRAPNHDAIGKFHSEGVKAGGRDNGAPGPRKDYSPTYFAAFLIDPDGNNVEAVCT</sequence>
<protein>
    <submittedName>
        <fullName evidence="3">Catechol 2,3-dioxygenase</fullName>
    </submittedName>
</protein>
<reference evidence="4" key="1">
    <citation type="submission" date="2016-11" db="EMBL/GenBank/DDBJ databases">
        <authorList>
            <person name="Varghese N."/>
            <person name="Submissions S."/>
        </authorList>
    </citation>
    <scope>NUCLEOTIDE SEQUENCE [LARGE SCALE GENOMIC DNA]</scope>
    <source>
        <strain evidence="4">GAS401</strain>
    </source>
</reference>
<dbReference type="CDD" id="cd07262">
    <property type="entry name" value="VOC_like"/>
    <property type="match status" value="1"/>
</dbReference>
<dbReference type="InterPro" id="IPR029068">
    <property type="entry name" value="Glyas_Bleomycin-R_OHBP_Dase"/>
</dbReference>
<keyword evidence="4" id="KW-1185">Reference proteome</keyword>
<feature type="domain" description="VOC" evidence="2">
    <location>
        <begin position="1"/>
        <end position="119"/>
    </location>
</feature>
<dbReference type="GO" id="GO:0051213">
    <property type="term" value="F:dioxygenase activity"/>
    <property type="evidence" value="ECO:0007669"/>
    <property type="project" value="UniProtKB-KW"/>
</dbReference>
<dbReference type="Pfam" id="PF00903">
    <property type="entry name" value="Glyoxalase"/>
    <property type="match status" value="1"/>
</dbReference>
<dbReference type="Proteomes" id="UP000184096">
    <property type="component" value="Chromosome I"/>
</dbReference>
<dbReference type="Gene3D" id="3.10.180.10">
    <property type="entry name" value="2,3-Dihydroxybiphenyl 1,2-Dioxygenase, domain 1"/>
    <property type="match status" value="1"/>
</dbReference>
<name>A0A1M7TN21_9BRAD</name>
<feature type="region of interest" description="Disordered" evidence="1">
    <location>
        <begin position="76"/>
        <end position="95"/>
    </location>
</feature>
<organism evidence="3 4">
    <name type="scientific">Bradyrhizobium erythrophlei</name>
    <dbReference type="NCBI Taxonomy" id="1437360"/>
    <lineage>
        <taxon>Bacteria</taxon>
        <taxon>Pseudomonadati</taxon>
        <taxon>Pseudomonadota</taxon>
        <taxon>Alphaproteobacteria</taxon>
        <taxon>Hyphomicrobiales</taxon>
        <taxon>Nitrobacteraceae</taxon>
        <taxon>Bradyrhizobium</taxon>
    </lineage>
</organism>
<accession>A0A1M7TN21</accession>
<dbReference type="InterPro" id="IPR004360">
    <property type="entry name" value="Glyas_Fos-R_dOase_dom"/>
</dbReference>
<dbReference type="PANTHER" id="PTHR35006">
    <property type="entry name" value="GLYOXALASE FAMILY PROTEIN (AFU_ORTHOLOGUE AFUA_5G14830)"/>
    <property type="match status" value="1"/>
</dbReference>
<evidence type="ECO:0000259" key="2">
    <source>
        <dbReference type="PROSITE" id="PS51819"/>
    </source>
</evidence>
<keyword evidence="3" id="KW-0560">Oxidoreductase</keyword>
<proteinExistence type="predicted"/>
<dbReference type="PROSITE" id="PS51819">
    <property type="entry name" value="VOC"/>
    <property type="match status" value="1"/>
</dbReference>
<evidence type="ECO:0000256" key="1">
    <source>
        <dbReference type="SAM" id="MobiDB-lite"/>
    </source>
</evidence>